<gene>
    <name evidence="4" type="ORF">KIPB_003034</name>
</gene>
<name>A0A9K3CRX1_9EUKA</name>
<dbReference type="AlphaFoldDB" id="A0A9K3CRX1"/>
<dbReference type="EMBL" id="BDIP01000550">
    <property type="protein sequence ID" value="GIQ81976.1"/>
    <property type="molecule type" value="Genomic_DNA"/>
</dbReference>
<dbReference type="GO" id="GO:0016887">
    <property type="term" value="F:ATP hydrolysis activity"/>
    <property type="evidence" value="ECO:0007669"/>
    <property type="project" value="TreeGrafter"/>
</dbReference>
<dbReference type="PROSITE" id="PS50067">
    <property type="entry name" value="KINESIN_MOTOR_2"/>
    <property type="match status" value="1"/>
</dbReference>
<evidence type="ECO:0000256" key="1">
    <source>
        <dbReference type="PROSITE-ProRule" id="PRU00283"/>
    </source>
</evidence>
<evidence type="ECO:0000313" key="4">
    <source>
        <dbReference type="EMBL" id="GIQ81976.1"/>
    </source>
</evidence>
<keyword evidence="1" id="KW-0505">Motor protein</keyword>
<comment type="similarity">
    <text evidence="1">Belongs to the TRAFAC class myosin-kinesin ATPase superfamily. Kinesin family.</text>
</comment>
<evidence type="ECO:0000256" key="2">
    <source>
        <dbReference type="SAM" id="MobiDB-lite"/>
    </source>
</evidence>
<dbReference type="Pfam" id="PF00225">
    <property type="entry name" value="Kinesin"/>
    <property type="match status" value="1"/>
</dbReference>
<feature type="domain" description="Kinesin motor" evidence="3">
    <location>
        <begin position="21"/>
        <end position="411"/>
    </location>
</feature>
<accession>A0A9K3CRX1</accession>
<dbReference type="GO" id="GO:0003777">
    <property type="term" value="F:microtubule motor activity"/>
    <property type="evidence" value="ECO:0007669"/>
    <property type="project" value="InterPro"/>
</dbReference>
<protein>
    <submittedName>
        <fullName evidence="4">Kinesin-like protein</fullName>
    </submittedName>
</protein>
<dbReference type="InterPro" id="IPR001752">
    <property type="entry name" value="Kinesin_motor_dom"/>
</dbReference>
<dbReference type="InterPro" id="IPR027640">
    <property type="entry name" value="Kinesin-like_fam"/>
</dbReference>
<dbReference type="GO" id="GO:0005524">
    <property type="term" value="F:ATP binding"/>
    <property type="evidence" value="ECO:0007669"/>
    <property type="project" value="UniProtKB-UniRule"/>
</dbReference>
<dbReference type="GO" id="GO:0007018">
    <property type="term" value="P:microtubule-based movement"/>
    <property type="evidence" value="ECO:0007669"/>
    <property type="project" value="InterPro"/>
</dbReference>
<evidence type="ECO:0000259" key="3">
    <source>
        <dbReference type="PROSITE" id="PS50067"/>
    </source>
</evidence>
<dbReference type="GO" id="GO:0008017">
    <property type="term" value="F:microtubule binding"/>
    <property type="evidence" value="ECO:0007669"/>
    <property type="project" value="InterPro"/>
</dbReference>
<dbReference type="OrthoDB" id="123929at2759"/>
<reference evidence="4 5" key="1">
    <citation type="journal article" date="2018" name="PLoS ONE">
        <title>The draft genome of Kipferlia bialata reveals reductive genome evolution in fornicate parasites.</title>
        <authorList>
            <person name="Tanifuji G."/>
            <person name="Takabayashi S."/>
            <person name="Kume K."/>
            <person name="Takagi M."/>
            <person name="Nakayama T."/>
            <person name="Kamikawa R."/>
            <person name="Inagaki Y."/>
            <person name="Hashimoto T."/>
        </authorList>
    </citation>
    <scope>NUCLEOTIDE SEQUENCE [LARGE SCALE GENOMIC DNA]</scope>
    <source>
        <strain evidence="4">NY0173</strain>
    </source>
</reference>
<dbReference type="InterPro" id="IPR036961">
    <property type="entry name" value="Kinesin_motor_dom_sf"/>
</dbReference>
<sequence length="485" mass="53361">MPEGRAEPTVPAPHVPRKSSRFSVYIRVKPLGAGGGGGEREREGQTHRLTYDSEGVCIKESRARASNPEHVEGEEGVSEGPPWRKGKAAKAAKGAKGGKALHTFTYARKVVPPSSDQADAYTLMGVPDMIDAVLDGYNVNIMANGQTGSGKTHSIFGPPTVDWTSPACAPDYGLLPRAAMAICQRLNEMQATTGDTYVLTGAMLETVWSQLGVKDLFAPEEEAFINAQHEVVGAVQVPLRTPSAILSFVSRVEDRATRATGMNDTSSRSHCVVQLRIWRHLKASGKVRHSTFNFLDLAGAERLSEAHQAYANALDRPPKERQALMEGMLNNYTLNILQQVVEQIHDNMRRGVKDVGSGVRFRQVSLTRILNGSLDPKNAAMTAMIVPVSQAPHNWKPTRDALVFGESMAKLRMKPKRQRTVPYGAFMKDIKRRHAESAAALRRIDCAPISRAGKGHDNKTYKYRKIRLAESKTLRQLVDMMEECL</sequence>
<dbReference type="PANTHER" id="PTHR24115">
    <property type="entry name" value="KINESIN-RELATED"/>
    <property type="match status" value="1"/>
</dbReference>
<proteinExistence type="inferred from homology"/>
<dbReference type="GO" id="GO:0005874">
    <property type="term" value="C:microtubule"/>
    <property type="evidence" value="ECO:0007669"/>
    <property type="project" value="TreeGrafter"/>
</dbReference>
<dbReference type="SUPFAM" id="SSF52540">
    <property type="entry name" value="P-loop containing nucleoside triphosphate hydrolases"/>
    <property type="match status" value="1"/>
</dbReference>
<organism evidence="4 5">
    <name type="scientific">Kipferlia bialata</name>
    <dbReference type="NCBI Taxonomy" id="797122"/>
    <lineage>
        <taxon>Eukaryota</taxon>
        <taxon>Metamonada</taxon>
        <taxon>Carpediemonas-like organisms</taxon>
        <taxon>Kipferlia</taxon>
    </lineage>
</organism>
<dbReference type="PRINTS" id="PR00380">
    <property type="entry name" value="KINESINHEAVY"/>
</dbReference>
<evidence type="ECO:0000313" key="5">
    <source>
        <dbReference type="Proteomes" id="UP000265618"/>
    </source>
</evidence>
<comment type="caution">
    <text evidence="4">The sequence shown here is derived from an EMBL/GenBank/DDBJ whole genome shotgun (WGS) entry which is preliminary data.</text>
</comment>
<dbReference type="Gene3D" id="3.40.850.10">
    <property type="entry name" value="Kinesin motor domain"/>
    <property type="match status" value="1"/>
</dbReference>
<dbReference type="InterPro" id="IPR027417">
    <property type="entry name" value="P-loop_NTPase"/>
</dbReference>
<feature type="compositionally biased region" description="Basic and acidic residues" evidence="2">
    <location>
        <begin position="38"/>
        <end position="73"/>
    </location>
</feature>
<dbReference type="GO" id="GO:0005871">
    <property type="term" value="C:kinesin complex"/>
    <property type="evidence" value="ECO:0007669"/>
    <property type="project" value="TreeGrafter"/>
</dbReference>
<feature type="binding site" evidence="1">
    <location>
        <begin position="145"/>
        <end position="152"/>
    </location>
    <ligand>
        <name>ATP</name>
        <dbReference type="ChEBI" id="CHEBI:30616"/>
    </ligand>
</feature>
<keyword evidence="1" id="KW-0547">Nucleotide-binding</keyword>
<dbReference type="Proteomes" id="UP000265618">
    <property type="component" value="Unassembled WGS sequence"/>
</dbReference>
<keyword evidence="1" id="KW-0067">ATP-binding</keyword>
<keyword evidence="5" id="KW-1185">Reference proteome</keyword>
<feature type="region of interest" description="Disordered" evidence="2">
    <location>
        <begin position="29"/>
        <end position="94"/>
    </location>
</feature>
<dbReference type="SMART" id="SM00129">
    <property type="entry name" value="KISc"/>
    <property type="match status" value="1"/>
</dbReference>